<dbReference type="SMART" id="SM00342">
    <property type="entry name" value="HTH_ARAC"/>
    <property type="match status" value="1"/>
</dbReference>
<dbReference type="InterPro" id="IPR009057">
    <property type="entry name" value="Homeodomain-like_sf"/>
</dbReference>
<dbReference type="RefSeq" id="WP_232185026.1">
    <property type="nucleotide sequence ID" value="NZ_JAIOAP010000004.1"/>
</dbReference>
<accession>A0ABV1KQR6</accession>
<dbReference type="InterPro" id="IPR018060">
    <property type="entry name" value="HTH_AraC"/>
</dbReference>
<gene>
    <name evidence="5" type="ORF">QJS35_07865</name>
</gene>
<dbReference type="PROSITE" id="PS01124">
    <property type="entry name" value="HTH_ARAC_FAMILY_2"/>
    <property type="match status" value="1"/>
</dbReference>
<comment type="caution">
    <text evidence="5">The sequence shown here is derived from an EMBL/GenBank/DDBJ whole genome shotgun (WGS) entry which is preliminary data.</text>
</comment>
<keyword evidence="1" id="KW-0805">Transcription regulation</keyword>
<evidence type="ECO:0000313" key="5">
    <source>
        <dbReference type="EMBL" id="MEQ4482311.1"/>
    </source>
</evidence>
<name>A0ABV1KQR6_9BACL</name>
<evidence type="ECO:0000256" key="3">
    <source>
        <dbReference type="ARBA" id="ARBA00023163"/>
    </source>
</evidence>
<dbReference type="Pfam" id="PF12833">
    <property type="entry name" value="HTH_18"/>
    <property type="match status" value="1"/>
</dbReference>
<dbReference type="PANTHER" id="PTHR43280">
    <property type="entry name" value="ARAC-FAMILY TRANSCRIPTIONAL REGULATOR"/>
    <property type="match status" value="1"/>
</dbReference>
<evidence type="ECO:0000259" key="4">
    <source>
        <dbReference type="PROSITE" id="PS01124"/>
    </source>
</evidence>
<feature type="domain" description="HTH araC/xylS-type" evidence="4">
    <location>
        <begin position="177"/>
        <end position="275"/>
    </location>
</feature>
<dbReference type="Proteomes" id="UP001493487">
    <property type="component" value="Unassembled WGS sequence"/>
</dbReference>
<protein>
    <submittedName>
        <fullName evidence="5">AraC family transcriptional regulator</fullName>
    </submittedName>
</protein>
<dbReference type="SUPFAM" id="SSF46689">
    <property type="entry name" value="Homeodomain-like"/>
    <property type="match status" value="2"/>
</dbReference>
<dbReference type="Gene3D" id="1.10.10.60">
    <property type="entry name" value="Homeodomain-like"/>
    <property type="match status" value="2"/>
</dbReference>
<sequence length="283" mass="32563">MKIRLCSAGSISKSADIPGGGMHPSIYEILHITGGKVRFRWTDNVCEAEAPAVFIMSVSTPHELTSLHSEAKFRFVELADWDQFPFTDKQVNQWNFMQSRKDIYSKTLLASSIVQSLDFVYHLQSTGAAHQDPNLDEVCLLEIQKTYKLIAHILDSTSNELPSSVLKTKRKPHEVADMLINYMDWRYKENITLETLAELAHLHPSYLVRMFKKQTKTTPFDYLRDLRLKAAVRYLSGSDMPISAIIEVTGFNSVHYFTRLFKQAYGQSPAEWRKQLRRLDKDN</sequence>
<keyword evidence="3" id="KW-0804">Transcription</keyword>
<dbReference type="PANTHER" id="PTHR43280:SF2">
    <property type="entry name" value="HTH-TYPE TRANSCRIPTIONAL REGULATOR EXSA"/>
    <property type="match status" value="1"/>
</dbReference>
<dbReference type="InterPro" id="IPR018062">
    <property type="entry name" value="HTH_AraC-typ_CS"/>
</dbReference>
<keyword evidence="2" id="KW-0238">DNA-binding</keyword>
<dbReference type="InterPro" id="IPR020449">
    <property type="entry name" value="Tscrpt_reg_AraC-type_HTH"/>
</dbReference>
<dbReference type="PRINTS" id="PR00032">
    <property type="entry name" value="HTHARAC"/>
</dbReference>
<proteinExistence type="predicted"/>
<evidence type="ECO:0000256" key="1">
    <source>
        <dbReference type="ARBA" id="ARBA00023015"/>
    </source>
</evidence>
<evidence type="ECO:0000256" key="2">
    <source>
        <dbReference type="ARBA" id="ARBA00023125"/>
    </source>
</evidence>
<dbReference type="EMBL" id="JASKHM010000003">
    <property type="protein sequence ID" value="MEQ4482311.1"/>
    <property type="molecule type" value="Genomic_DNA"/>
</dbReference>
<keyword evidence="6" id="KW-1185">Reference proteome</keyword>
<reference evidence="5 6" key="1">
    <citation type="journal article" date="2023" name="Genome Announc.">
        <title>Pan-Genome Analyses of the Genus Cohnella and Proposal of the Novel Species Cohnella silvisoli sp. nov., Isolated from Forest Soil.</title>
        <authorList>
            <person name="Wang C."/>
            <person name="Mao L."/>
            <person name="Bao G."/>
            <person name="Zhu H."/>
        </authorList>
    </citation>
    <scope>NUCLEOTIDE SEQUENCE [LARGE SCALE GENOMIC DNA]</scope>
    <source>
        <strain evidence="5 6">NL03-T5-1</strain>
    </source>
</reference>
<evidence type="ECO:0000313" key="6">
    <source>
        <dbReference type="Proteomes" id="UP001493487"/>
    </source>
</evidence>
<dbReference type="PROSITE" id="PS00041">
    <property type="entry name" value="HTH_ARAC_FAMILY_1"/>
    <property type="match status" value="1"/>
</dbReference>
<organism evidence="5 6">
    <name type="scientific">Cohnella silvisoli</name>
    <dbReference type="NCBI Taxonomy" id="2873699"/>
    <lineage>
        <taxon>Bacteria</taxon>
        <taxon>Bacillati</taxon>
        <taxon>Bacillota</taxon>
        <taxon>Bacilli</taxon>
        <taxon>Bacillales</taxon>
        <taxon>Paenibacillaceae</taxon>
        <taxon>Cohnella</taxon>
    </lineage>
</organism>